<evidence type="ECO:0000313" key="3">
    <source>
        <dbReference type="Proteomes" id="UP000179076"/>
    </source>
</evidence>
<comment type="caution">
    <text evidence="2">The sequence shown here is derived from an EMBL/GenBank/DDBJ whole genome shotgun (WGS) entry which is preliminary data.</text>
</comment>
<protein>
    <submittedName>
        <fullName evidence="2">Uncharacterized protein</fullName>
    </submittedName>
</protein>
<feature type="transmembrane region" description="Helical" evidence="1">
    <location>
        <begin position="74"/>
        <end position="92"/>
    </location>
</feature>
<name>A0A1F6V5Y4_9PROT</name>
<organism evidence="2 3">
    <name type="scientific">Candidatus Muproteobacteria bacterium RBG_16_60_9</name>
    <dbReference type="NCBI Taxonomy" id="1817755"/>
    <lineage>
        <taxon>Bacteria</taxon>
        <taxon>Pseudomonadati</taxon>
        <taxon>Pseudomonadota</taxon>
        <taxon>Candidatus Muproteobacteria</taxon>
    </lineage>
</organism>
<accession>A0A1F6V5Y4</accession>
<evidence type="ECO:0000256" key="1">
    <source>
        <dbReference type="SAM" id="Phobius"/>
    </source>
</evidence>
<feature type="transmembrane region" description="Helical" evidence="1">
    <location>
        <begin position="38"/>
        <end position="62"/>
    </location>
</feature>
<gene>
    <name evidence="2" type="ORF">A2W18_01840</name>
</gene>
<dbReference type="AlphaFoldDB" id="A0A1F6V5Y4"/>
<keyword evidence="1" id="KW-1133">Transmembrane helix</keyword>
<proteinExistence type="predicted"/>
<sequence>MNMKSALIFFISLLSLASSTIFVWVGYAISVGIDVPALARTFGIVAISYGAISFGLLVLAWVRAKPALQIISKYSSLAFLVTVIAGSVDLGIVSGLEWLSIIFTAILLLVNWLAVKQVVEFRYVA</sequence>
<keyword evidence="1" id="KW-0812">Transmembrane</keyword>
<keyword evidence="1" id="KW-0472">Membrane</keyword>
<dbReference type="EMBL" id="MFSP01000116">
    <property type="protein sequence ID" value="OGI64886.1"/>
    <property type="molecule type" value="Genomic_DNA"/>
</dbReference>
<dbReference type="Proteomes" id="UP000179076">
    <property type="component" value="Unassembled WGS sequence"/>
</dbReference>
<feature type="transmembrane region" description="Helical" evidence="1">
    <location>
        <begin position="98"/>
        <end position="115"/>
    </location>
</feature>
<reference evidence="2 3" key="1">
    <citation type="journal article" date="2016" name="Nat. Commun.">
        <title>Thousands of microbial genomes shed light on interconnected biogeochemical processes in an aquifer system.</title>
        <authorList>
            <person name="Anantharaman K."/>
            <person name="Brown C.T."/>
            <person name="Hug L.A."/>
            <person name="Sharon I."/>
            <person name="Castelle C.J."/>
            <person name="Probst A.J."/>
            <person name="Thomas B.C."/>
            <person name="Singh A."/>
            <person name="Wilkins M.J."/>
            <person name="Karaoz U."/>
            <person name="Brodie E.L."/>
            <person name="Williams K.H."/>
            <person name="Hubbard S.S."/>
            <person name="Banfield J.F."/>
        </authorList>
    </citation>
    <scope>NUCLEOTIDE SEQUENCE [LARGE SCALE GENOMIC DNA]</scope>
</reference>
<evidence type="ECO:0000313" key="2">
    <source>
        <dbReference type="EMBL" id="OGI64886.1"/>
    </source>
</evidence>